<reference evidence="4 5" key="1">
    <citation type="journal article" date="2019" name="Emerg. Microbes Infect.">
        <title>Comprehensive subspecies identification of 175 nontuberculous mycobacteria species based on 7547 genomic profiles.</title>
        <authorList>
            <person name="Matsumoto Y."/>
            <person name="Kinjo T."/>
            <person name="Motooka D."/>
            <person name="Nabeya D."/>
            <person name="Jung N."/>
            <person name="Uechi K."/>
            <person name="Horii T."/>
            <person name="Iida T."/>
            <person name="Fujita J."/>
            <person name="Nakamura S."/>
        </authorList>
    </citation>
    <scope>NUCLEOTIDE SEQUENCE [LARGE SCALE GENOMIC DNA]</scope>
    <source>
        <strain evidence="4 5">JCM 18538</strain>
    </source>
</reference>
<sequence length="208" mass="21996">MARSGYHHGDLRAALIAAGLEMVAEHGIAALSVADAAKRTGVSAAAPYRHFPNRQAFLAAVATAAAREFDDEVRAAVPPRPDGDQAEWAIEAMAATAGAYVRFVARTRIGWDVIYGTDVGDAVDEERLDVARSLNDAFLEPALAVTDGDVRRALRVLEHEVAAAHGYASLFVAGLFDRKYPEIDRAAAQAAAITRTLALAARADATAT</sequence>
<dbReference type="PANTHER" id="PTHR30055">
    <property type="entry name" value="HTH-TYPE TRANSCRIPTIONAL REGULATOR RUTR"/>
    <property type="match status" value="1"/>
</dbReference>
<accession>A0A7I7RYN6</accession>
<dbReference type="InterPro" id="IPR009057">
    <property type="entry name" value="Homeodomain-like_sf"/>
</dbReference>
<dbReference type="InterPro" id="IPR050109">
    <property type="entry name" value="HTH-type_TetR-like_transc_reg"/>
</dbReference>
<evidence type="ECO:0000256" key="1">
    <source>
        <dbReference type="ARBA" id="ARBA00023125"/>
    </source>
</evidence>
<dbReference type="RefSeq" id="WP_163918752.1">
    <property type="nucleotide sequence ID" value="NZ_AP022593.1"/>
</dbReference>
<dbReference type="EMBL" id="AP022593">
    <property type="protein sequence ID" value="BBY49059.1"/>
    <property type="molecule type" value="Genomic_DNA"/>
</dbReference>
<evidence type="ECO:0000256" key="2">
    <source>
        <dbReference type="PROSITE-ProRule" id="PRU00335"/>
    </source>
</evidence>
<dbReference type="Proteomes" id="UP000467428">
    <property type="component" value="Chromosome"/>
</dbReference>
<keyword evidence="5" id="KW-1185">Reference proteome</keyword>
<keyword evidence="1 2" id="KW-0238">DNA-binding</keyword>
<evidence type="ECO:0000313" key="4">
    <source>
        <dbReference type="EMBL" id="BBY49059.1"/>
    </source>
</evidence>
<dbReference type="AlphaFoldDB" id="A0A7I7RYN6"/>
<dbReference type="InterPro" id="IPR001647">
    <property type="entry name" value="HTH_TetR"/>
</dbReference>
<geneLocation type="plasmid" evidence="5">
    <name>pjcm18538 dna</name>
</geneLocation>
<feature type="DNA-binding region" description="H-T-H motif" evidence="2">
    <location>
        <begin position="32"/>
        <end position="51"/>
    </location>
</feature>
<evidence type="ECO:0000313" key="5">
    <source>
        <dbReference type="Proteomes" id="UP000467428"/>
    </source>
</evidence>
<dbReference type="KEGG" id="marz:MARA_25270"/>
<evidence type="ECO:0000259" key="3">
    <source>
        <dbReference type="PROSITE" id="PS50977"/>
    </source>
</evidence>
<dbReference type="SUPFAM" id="SSF46689">
    <property type="entry name" value="Homeodomain-like"/>
    <property type="match status" value="1"/>
</dbReference>
<dbReference type="PROSITE" id="PS50977">
    <property type="entry name" value="HTH_TETR_2"/>
    <property type="match status" value="1"/>
</dbReference>
<protein>
    <submittedName>
        <fullName evidence="4">TetR family transcriptional regulator</fullName>
    </submittedName>
</protein>
<dbReference type="PANTHER" id="PTHR30055:SF220">
    <property type="entry name" value="TETR-FAMILY REGULATORY PROTEIN"/>
    <property type="match status" value="1"/>
</dbReference>
<dbReference type="PRINTS" id="PR00455">
    <property type="entry name" value="HTHTETR"/>
</dbReference>
<dbReference type="InterPro" id="IPR036271">
    <property type="entry name" value="Tet_transcr_reg_TetR-rel_C_sf"/>
</dbReference>
<dbReference type="SUPFAM" id="SSF48498">
    <property type="entry name" value="Tetracyclin repressor-like, C-terminal domain"/>
    <property type="match status" value="1"/>
</dbReference>
<name>A0A7I7RYN6_9MYCO</name>
<organism evidence="4 5">
    <name type="scientific">Mycolicibacterium arabiense</name>
    <dbReference type="NCBI Taxonomy" id="1286181"/>
    <lineage>
        <taxon>Bacteria</taxon>
        <taxon>Bacillati</taxon>
        <taxon>Actinomycetota</taxon>
        <taxon>Actinomycetes</taxon>
        <taxon>Mycobacteriales</taxon>
        <taxon>Mycobacteriaceae</taxon>
        <taxon>Mycolicibacterium</taxon>
    </lineage>
</organism>
<gene>
    <name evidence="4" type="ORF">MARA_25270</name>
</gene>
<feature type="domain" description="HTH tetR-type" evidence="3">
    <location>
        <begin position="9"/>
        <end position="69"/>
    </location>
</feature>
<dbReference type="Pfam" id="PF00440">
    <property type="entry name" value="TetR_N"/>
    <property type="match status" value="1"/>
</dbReference>
<dbReference type="GO" id="GO:0003700">
    <property type="term" value="F:DNA-binding transcription factor activity"/>
    <property type="evidence" value="ECO:0007669"/>
    <property type="project" value="TreeGrafter"/>
</dbReference>
<proteinExistence type="predicted"/>
<dbReference type="GO" id="GO:0000976">
    <property type="term" value="F:transcription cis-regulatory region binding"/>
    <property type="evidence" value="ECO:0007669"/>
    <property type="project" value="TreeGrafter"/>
</dbReference>
<dbReference type="Gene3D" id="1.10.357.10">
    <property type="entry name" value="Tetracycline Repressor, domain 2"/>
    <property type="match status" value="1"/>
</dbReference>